<feature type="signal peptide" evidence="1">
    <location>
        <begin position="1"/>
        <end position="18"/>
    </location>
</feature>
<organism evidence="2 3">
    <name type="scientific">Setaria viridis</name>
    <name type="common">Green bristlegrass</name>
    <name type="synonym">Setaria italica subsp. viridis</name>
    <dbReference type="NCBI Taxonomy" id="4556"/>
    <lineage>
        <taxon>Eukaryota</taxon>
        <taxon>Viridiplantae</taxon>
        <taxon>Streptophyta</taxon>
        <taxon>Embryophyta</taxon>
        <taxon>Tracheophyta</taxon>
        <taxon>Spermatophyta</taxon>
        <taxon>Magnoliopsida</taxon>
        <taxon>Liliopsida</taxon>
        <taxon>Poales</taxon>
        <taxon>Poaceae</taxon>
        <taxon>PACMAD clade</taxon>
        <taxon>Panicoideae</taxon>
        <taxon>Panicodae</taxon>
        <taxon>Paniceae</taxon>
        <taxon>Cenchrinae</taxon>
        <taxon>Setaria</taxon>
    </lineage>
</organism>
<dbReference type="Gramene" id="TKV94885">
    <property type="protein sequence ID" value="TKV94885"/>
    <property type="gene ID" value="SEVIR_9G325266v2"/>
</dbReference>
<keyword evidence="3" id="KW-1185">Reference proteome</keyword>
<evidence type="ECO:0000313" key="3">
    <source>
        <dbReference type="Proteomes" id="UP000298652"/>
    </source>
</evidence>
<feature type="chain" id="PRO_5020487416" evidence="1">
    <location>
        <begin position="19"/>
        <end position="31"/>
    </location>
</feature>
<dbReference type="AlphaFoldDB" id="A0A4V6D1J2"/>
<dbReference type="Proteomes" id="UP000298652">
    <property type="component" value="Chromosome 9"/>
</dbReference>
<sequence length="31" mass="3419">MCHACLLTSCFTVSSVVCSLCRVCDESVRYC</sequence>
<reference evidence="2" key="1">
    <citation type="submission" date="2019-03" db="EMBL/GenBank/DDBJ databases">
        <title>WGS assembly of Setaria viridis.</title>
        <authorList>
            <person name="Huang P."/>
            <person name="Jenkins J."/>
            <person name="Grimwood J."/>
            <person name="Barry K."/>
            <person name="Healey A."/>
            <person name="Mamidi S."/>
            <person name="Sreedasyam A."/>
            <person name="Shu S."/>
            <person name="Feldman M."/>
            <person name="Wu J."/>
            <person name="Yu Y."/>
            <person name="Chen C."/>
            <person name="Johnson J."/>
            <person name="Rokhsar D."/>
            <person name="Baxter I."/>
            <person name="Schmutz J."/>
            <person name="Brutnell T."/>
            <person name="Kellogg E."/>
        </authorList>
    </citation>
    <scope>NUCLEOTIDE SEQUENCE [LARGE SCALE GENOMIC DNA]</scope>
</reference>
<dbReference type="EMBL" id="CM016560">
    <property type="protein sequence ID" value="TKV94885.1"/>
    <property type="molecule type" value="Genomic_DNA"/>
</dbReference>
<gene>
    <name evidence="2" type="ORF">SEVIR_9G325266v2</name>
</gene>
<evidence type="ECO:0000313" key="2">
    <source>
        <dbReference type="EMBL" id="TKV94885.1"/>
    </source>
</evidence>
<keyword evidence="1" id="KW-0732">Signal</keyword>
<name>A0A4V6D1J2_SETVI</name>
<protein>
    <submittedName>
        <fullName evidence="2">Uncharacterized protein</fullName>
    </submittedName>
</protein>
<evidence type="ECO:0000256" key="1">
    <source>
        <dbReference type="SAM" id="SignalP"/>
    </source>
</evidence>
<accession>A0A4V6D1J2</accession>
<proteinExistence type="predicted"/>